<organism evidence="1 2">
    <name type="scientific">Dimorphilus gyrociliatus</name>
    <dbReference type="NCBI Taxonomy" id="2664684"/>
    <lineage>
        <taxon>Eukaryota</taxon>
        <taxon>Metazoa</taxon>
        <taxon>Spiralia</taxon>
        <taxon>Lophotrochozoa</taxon>
        <taxon>Annelida</taxon>
        <taxon>Polychaeta</taxon>
        <taxon>Polychaeta incertae sedis</taxon>
        <taxon>Dinophilidae</taxon>
        <taxon>Dimorphilus</taxon>
    </lineage>
</organism>
<comment type="caution">
    <text evidence="1">The sequence shown here is derived from an EMBL/GenBank/DDBJ whole genome shotgun (WGS) entry which is preliminary data.</text>
</comment>
<reference evidence="1 2" key="1">
    <citation type="submission" date="2020-08" db="EMBL/GenBank/DDBJ databases">
        <authorList>
            <person name="Hejnol A."/>
        </authorList>
    </citation>
    <scope>NUCLEOTIDE SEQUENCE [LARGE SCALE GENOMIC DNA]</scope>
</reference>
<accession>A0A7I8VXV3</accession>
<sequence length="247" mass="28615">MANSHRIDAFLMAEIYLSVWPPTCVQIDKLRAFGQLQNGRKSTITLLEDGNIKTRTVLGTNYYRSCDVECLDSDDGLSNLLLIAVRLTNAKYELTIFKCQSATDCRMFVNMFRESIRRPMSNWSFYPKEDEVTRGINDAVDNVFGKDVKIHEPKRPINSVRRHLVDLSREVERLRNVVKRKPSYKMPSAEDVNQGRLDVIDPEFSGIISANKQEIEVIKGRRNTITFIRSSRPTPVRKRFPQRGYRR</sequence>
<dbReference type="AlphaFoldDB" id="A0A7I8VXV3"/>
<proteinExistence type="predicted"/>
<evidence type="ECO:0000313" key="2">
    <source>
        <dbReference type="Proteomes" id="UP000549394"/>
    </source>
</evidence>
<gene>
    <name evidence="1" type="ORF">DGYR_LOCUS8774</name>
</gene>
<keyword evidence="2" id="KW-1185">Reference proteome</keyword>
<evidence type="ECO:0000313" key="1">
    <source>
        <dbReference type="EMBL" id="CAD5120725.1"/>
    </source>
</evidence>
<protein>
    <submittedName>
        <fullName evidence="1">Uncharacterized protein</fullName>
    </submittedName>
</protein>
<dbReference type="Proteomes" id="UP000549394">
    <property type="component" value="Unassembled WGS sequence"/>
</dbReference>
<name>A0A7I8VXV3_9ANNE</name>
<dbReference type="EMBL" id="CAJFCJ010000013">
    <property type="protein sequence ID" value="CAD5120725.1"/>
    <property type="molecule type" value="Genomic_DNA"/>
</dbReference>